<evidence type="ECO:0000313" key="3">
    <source>
        <dbReference type="EMBL" id="ORZ08874.1"/>
    </source>
</evidence>
<dbReference type="STRING" id="90262.A0A1X2I5G3"/>
<evidence type="ECO:0000256" key="1">
    <source>
        <dbReference type="SAM" id="MobiDB-lite"/>
    </source>
</evidence>
<dbReference type="PANTHER" id="PTHR15204:SF0">
    <property type="entry name" value="LARGE PROLINE-RICH PROTEIN BAG6"/>
    <property type="match status" value="1"/>
</dbReference>
<dbReference type="EMBL" id="MCGE01000029">
    <property type="protein sequence ID" value="ORZ08874.1"/>
    <property type="molecule type" value="Genomic_DNA"/>
</dbReference>
<comment type="caution">
    <text evidence="3">The sequence shown here is derived from an EMBL/GenBank/DDBJ whole genome shotgun (WGS) entry which is preliminary data.</text>
</comment>
<dbReference type="GO" id="GO:0031593">
    <property type="term" value="F:polyubiquitin modification-dependent protein binding"/>
    <property type="evidence" value="ECO:0007669"/>
    <property type="project" value="TreeGrafter"/>
</dbReference>
<keyword evidence="4" id="KW-1185">Reference proteome</keyword>
<feature type="region of interest" description="Disordered" evidence="1">
    <location>
        <begin position="134"/>
        <end position="156"/>
    </location>
</feature>
<gene>
    <name evidence="3" type="ORF">BCR42DRAFT_424188</name>
</gene>
<dbReference type="GO" id="GO:0051787">
    <property type="term" value="F:misfolded protein binding"/>
    <property type="evidence" value="ECO:0007669"/>
    <property type="project" value="TreeGrafter"/>
</dbReference>
<feature type="region of interest" description="Disordered" evidence="1">
    <location>
        <begin position="463"/>
        <end position="592"/>
    </location>
</feature>
<sequence>MSDEHPTSPSSQTNPSTTTTANPDTTAITNPTTTATTTTATSDSATNDSSTSSPVLIGLQIKSLEQRTHSVTLPRNASVLELKNEIQTTLDVDSGRQRLIFQGKVLKDDKNLMDYANLDDGKVIHLVIRPLDAPQNPMNDEPRPTGRRIFGNRGRPFPSIASRLPMMEGYTFITLDAHIGDNGDNNSFFSSIMNGLTGANPFNGTNPTQNGRSIRSSSNTTATNQSTTGQQQQQQPSTITSNLFPSFLTRSPFELRRSLENASNTNDSNTTASSNTTSTATNSSNINSSNNNSSGTNNTSSNTTRPSSIRLPLPSSVEMRLSRSVAYIRNVSNILEAPVDQQMSQIPYTSASSPDFIQEIRSTLRGNGNSQSYQVGMVMNELSDLMERGTPWLRETARTLQDESAQTTNEENVQLFRRVLRAARVIQGMSLINHFMGSVLTSVDMDGQRSNGQESMRTSMFEHPIGGESWLGGNEGTRSSASTTTTTAPTTNDQTSSSTATTSTTTPQTSTTKLKESSASTATASSSSSSSSASPSTSTSPAGTKEEEGSSTTAMEVDKNGNKRKREEDNKDETTSNKQHSSAKGKSKNKTD</sequence>
<dbReference type="GO" id="GO:0071818">
    <property type="term" value="C:BAT3 complex"/>
    <property type="evidence" value="ECO:0007669"/>
    <property type="project" value="TreeGrafter"/>
</dbReference>
<feature type="compositionally biased region" description="Low complexity" evidence="1">
    <location>
        <begin position="7"/>
        <end position="53"/>
    </location>
</feature>
<dbReference type="PROSITE" id="PS50053">
    <property type="entry name" value="UBIQUITIN_2"/>
    <property type="match status" value="1"/>
</dbReference>
<dbReference type="Pfam" id="PF00240">
    <property type="entry name" value="ubiquitin"/>
    <property type="match status" value="1"/>
</dbReference>
<feature type="compositionally biased region" description="Low complexity" evidence="1">
    <location>
        <begin position="477"/>
        <end position="542"/>
    </location>
</feature>
<feature type="compositionally biased region" description="Low complexity" evidence="1">
    <location>
        <begin position="216"/>
        <end position="242"/>
    </location>
</feature>
<evidence type="ECO:0000259" key="2">
    <source>
        <dbReference type="PROSITE" id="PS50053"/>
    </source>
</evidence>
<feature type="compositionally biased region" description="Basic and acidic residues" evidence="1">
    <location>
        <begin position="556"/>
        <end position="575"/>
    </location>
</feature>
<dbReference type="SUPFAM" id="SSF54236">
    <property type="entry name" value="Ubiquitin-like"/>
    <property type="match status" value="1"/>
</dbReference>
<dbReference type="GO" id="GO:0036503">
    <property type="term" value="P:ERAD pathway"/>
    <property type="evidence" value="ECO:0007669"/>
    <property type="project" value="TreeGrafter"/>
</dbReference>
<dbReference type="InterPro" id="IPR029071">
    <property type="entry name" value="Ubiquitin-like_domsf"/>
</dbReference>
<proteinExistence type="predicted"/>
<dbReference type="InterPro" id="IPR000626">
    <property type="entry name" value="Ubiquitin-like_dom"/>
</dbReference>
<name>A0A1X2I5G3_9FUNG</name>
<dbReference type="PANTHER" id="PTHR15204">
    <property type="entry name" value="LARGE PROLINE-RICH PROTEIN BAG6"/>
    <property type="match status" value="1"/>
</dbReference>
<dbReference type="OrthoDB" id="419317at2759"/>
<dbReference type="Gene3D" id="3.10.20.90">
    <property type="entry name" value="Phosphatidylinositol 3-kinase Catalytic Subunit, Chain A, domain 1"/>
    <property type="match status" value="1"/>
</dbReference>
<feature type="compositionally biased region" description="Polar residues" evidence="1">
    <location>
        <begin position="200"/>
        <end position="215"/>
    </location>
</feature>
<dbReference type="AlphaFoldDB" id="A0A1X2I5G3"/>
<feature type="region of interest" description="Disordered" evidence="1">
    <location>
        <begin position="1"/>
        <end position="53"/>
    </location>
</feature>
<dbReference type="Proteomes" id="UP000193560">
    <property type="component" value="Unassembled WGS sequence"/>
</dbReference>
<accession>A0A1X2I5G3</accession>
<organism evidence="3 4">
    <name type="scientific">Absidia repens</name>
    <dbReference type="NCBI Taxonomy" id="90262"/>
    <lineage>
        <taxon>Eukaryota</taxon>
        <taxon>Fungi</taxon>
        <taxon>Fungi incertae sedis</taxon>
        <taxon>Mucoromycota</taxon>
        <taxon>Mucoromycotina</taxon>
        <taxon>Mucoromycetes</taxon>
        <taxon>Mucorales</taxon>
        <taxon>Cunninghamellaceae</taxon>
        <taxon>Absidia</taxon>
    </lineage>
</organism>
<reference evidence="3 4" key="1">
    <citation type="submission" date="2016-07" db="EMBL/GenBank/DDBJ databases">
        <title>Pervasive Adenine N6-methylation of Active Genes in Fungi.</title>
        <authorList>
            <consortium name="DOE Joint Genome Institute"/>
            <person name="Mondo S.J."/>
            <person name="Dannebaum R.O."/>
            <person name="Kuo R.C."/>
            <person name="Labutti K."/>
            <person name="Haridas S."/>
            <person name="Kuo A."/>
            <person name="Salamov A."/>
            <person name="Ahrendt S.R."/>
            <person name="Lipzen A."/>
            <person name="Sullivan W."/>
            <person name="Andreopoulos W.B."/>
            <person name="Clum A."/>
            <person name="Lindquist E."/>
            <person name="Daum C."/>
            <person name="Ramamoorthy G.K."/>
            <person name="Gryganskyi A."/>
            <person name="Culley D."/>
            <person name="Magnuson J.K."/>
            <person name="James T.Y."/>
            <person name="O'Malley M.A."/>
            <person name="Stajich J.E."/>
            <person name="Spatafora J.W."/>
            <person name="Visel A."/>
            <person name="Grigoriev I.V."/>
        </authorList>
    </citation>
    <scope>NUCLEOTIDE SEQUENCE [LARGE SCALE GENOMIC DNA]</scope>
    <source>
        <strain evidence="3 4">NRRL 1336</strain>
    </source>
</reference>
<evidence type="ECO:0000313" key="4">
    <source>
        <dbReference type="Proteomes" id="UP000193560"/>
    </source>
</evidence>
<feature type="region of interest" description="Disordered" evidence="1">
    <location>
        <begin position="261"/>
        <end position="311"/>
    </location>
</feature>
<feature type="compositionally biased region" description="Basic residues" evidence="1">
    <location>
        <begin position="581"/>
        <end position="592"/>
    </location>
</feature>
<feature type="region of interest" description="Disordered" evidence="1">
    <location>
        <begin position="200"/>
        <end position="244"/>
    </location>
</feature>
<feature type="domain" description="Ubiquitin-like" evidence="2">
    <location>
        <begin position="57"/>
        <end position="133"/>
    </location>
</feature>
<protein>
    <recommendedName>
        <fullName evidence="2">Ubiquitin-like domain-containing protein</fullName>
    </recommendedName>
</protein>
<dbReference type="SMART" id="SM00213">
    <property type="entry name" value="UBQ"/>
    <property type="match status" value="1"/>
</dbReference>